<dbReference type="EMBL" id="AUYC01000036">
    <property type="protein sequence ID" value="KZN61861.1"/>
    <property type="molecule type" value="Genomic_DNA"/>
</dbReference>
<protein>
    <submittedName>
        <fullName evidence="1">Uncharacterized protein</fullName>
    </submittedName>
</protein>
<dbReference type="AlphaFoldDB" id="A0A167JYJ5"/>
<dbReference type="Proteomes" id="UP000076486">
    <property type="component" value="Unassembled WGS sequence"/>
</dbReference>
<proteinExistence type="predicted"/>
<evidence type="ECO:0000313" key="2">
    <source>
        <dbReference type="Proteomes" id="UP000076486"/>
    </source>
</evidence>
<sequence length="91" mass="10718">MFAMCHEMANVIHEDSHDYLWQVRSKVHPEPWRSLSRRLAIFFILFPLSVDEWSNIAHAYLSNVGLSVESVYLWHFSSDYYLGDPHSIHIA</sequence>
<reference evidence="1 2" key="1">
    <citation type="submission" date="2013-07" db="EMBL/GenBank/DDBJ databases">
        <title>Comparative Genomic and Metabolomic Analysis of Twelve Strains of Pseudoalteromonas luteoviolacea.</title>
        <authorList>
            <person name="Vynne N.G."/>
            <person name="Mansson M."/>
            <person name="Gram L."/>
        </authorList>
    </citation>
    <scope>NUCLEOTIDE SEQUENCE [LARGE SCALE GENOMIC DNA]</scope>
    <source>
        <strain evidence="1 2">CPMOR-1</strain>
    </source>
</reference>
<evidence type="ECO:0000313" key="1">
    <source>
        <dbReference type="EMBL" id="KZN61861.1"/>
    </source>
</evidence>
<organism evidence="1 2">
    <name type="scientific">Pseudoalteromonas luteoviolacea CPMOR-1</name>
    <dbReference type="NCBI Taxonomy" id="1365248"/>
    <lineage>
        <taxon>Bacteria</taxon>
        <taxon>Pseudomonadati</taxon>
        <taxon>Pseudomonadota</taxon>
        <taxon>Gammaproteobacteria</taxon>
        <taxon>Alteromonadales</taxon>
        <taxon>Pseudoalteromonadaceae</taxon>
        <taxon>Pseudoalteromonas</taxon>
    </lineage>
</organism>
<dbReference type="PATRIC" id="fig|1365248.3.peg.3482"/>
<comment type="caution">
    <text evidence="1">The sequence shown here is derived from an EMBL/GenBank/DDBJ whole genome shotgun (WGS) entry which is preliminary data.</text>
</comment>
<gene>
    <name evidence="1" type="ORF">N473_21985</name>
</gene>
<accession>A0A167JYJ5</accession>
<name>A0A167JYJ5_9GAMM</name>